<proteinExistence type="predicted"/>
<evidence type="ECO:0000313" key="2">
    <source>
        <dbReference type="EMBL" id="MEQ2241136.1"/>
    </source>
</evidence>
<evidence type="ECO:0000256" key="1">
    <source>
        <dbReference type="SAM" id="MobiDB-lite"/>
    </source>
</evidence>
<feature type="compositionally biased region" description="Polar residues" evidence="1">
    <location>
        <begin position="1"/>
        <end position="14"/>
    </location>
</feature>
<organism evidence="2 3">
    <name type="scientific">Ilyodon furcidens</name>
    <name type="common">goldbreast splitfin</name>
    <dbReference type="NCBI Taxonomy" id="33524"/>
    <lineage>
        <taxon>Eukaryota</taxon>
        <taxon>Metazoa</taxon>
        <taxon>Chordata</taxon>
        <taxon>Craniata</taxon>
        <taxon>Vertebrata</taxon>
        <taxon>Euteleostomi</taxon>
        <taxon>Actinopterygii</taxon>
        <taxon>Neopterygii</taxon>
        <taxon>Teleostei</taxon>
        <taxon>Neoteleostei</taxon>
        <taxon>Acanthomorphata</taxon>
        <taxon>Ovalentaria</taxon>
        <taxon>Atherinomorphae</taxon>
        <taxon>Cyprinodontiformes</taxon>
        <taxon>Goodeidae</taxon>
        <taxon>Ilyodon</taxon>
    </lineage>
</organism>
<keyword evidence="3" id="KW-1185">Reference proteome</keyword>
<sequence>MTRQLNCSEPNPASSLGPCDASAGGANPVPPPTYYHSRLLSGLHPTMVRMQFQGQCSNFAKIGRGRL</sequence>
<gene>
    <name evidence="2" type="ORF">ILYODFUR_022284</name>
</gene>
<name>A0ABV0U8T1_9TELE</name>
<dbReference type="Proteomes" id="UP001482620">
    <property type="component" value="Unassembled WGS sequence"/>
</dbReference>
<feature type="region of interest" description="Disordered" evidence="1">
    <location>
        <begin position="1"/>
        <end position="30"/>
    </location>
</feature>
<accession>A0ABV0U8T1</accession>
<comment type="caution">
    <text evidence="2">The sequence shown here is derived from an EMBL/GenBank/DDBJ whole genome shotgun (WGS) entry which is preliminary data.</text>
</comment>
<evidence type="ECO:0000313" key="3">
    <source>
        <dbReference type="Proteomes" id="UP001482620"/>
    </source>
</evidence>
<reference evidence="2 3" key="1">
    <citation type="submission" date="2021-06" db="EMBL/GenBank/DDBJ databases">
        <authorList>
            <person name="Palmer J.M."/>
        </authorList>
    </citation>
    <scope>NUCLEOTIDE SEQUENCE [LARGE SCALE GENOMIC DNA]</scope>
    <source>
        <strain evidence="3">if_2019</strain>
        <tissue evidence="2">Muscle</tissue>
    </source>
</reference>
<protein>
    <submittedName>
        <fullName evidence="2">Uncharacterized protein</fullName>
    </submittedName>
</protein>
<dbReference type="EMBL" id="JAHRIQ010060374">
    <property type="protein sequence ID" value="MEQ2241136.1"/>
    <property type="molecule type" value="Genomic_DNA"/>
</dbReference>